<dbReference type="RefSeq" id="WP_275229555.1">
    <property type="nucleotide sequence ID" value="NZ_JARESE010000062.1"/>
</dbReference>
<proteinExistence type="inferred from homology"/>
<dbReference type="Gene3D" id="3.40.50.720">
    <property type="entry name" value="NAD(P)-binding Rossmann-like Domain"/>
    <property type="match status" value="1"/>
</dbReference>
<protein>
    <submittedName>
        <fullName evidence="4">SDR family NAD(P)-dependent oxidoreductase</fullName>
    </submittedName>
</protein>
<evidence type="ECO:0000313" key="5">
    <source>
        <dbReference type="Proteomes" id="UP001216253"/>
    </source>
</evidence>
<evidence type="ECO:0000256" key="3">
    <source>
        <dbReference type="RuleBase" id="RU000363"/>
    </source>
</evidence>
<dbReference type="InterPro" id="IPR036291">
    <property type="entry name" value="NAD(P)-bd_dom_sf"/>
</dbReference>
<accession>A0ABT5WU98</accession>
<dbReference type="PRINTS" id="PR00081">
    <property type="entry name" value="GDHRDH"/>
</dbReference>
<evidence type="ECO:0000313" key="4">
    <source>
        <dbReference type="EMBL" id="MDE8653476.1"/>
    </source>
</evidence>
<reference evidence="4 5" key="1">
    <citation type="submission" date="2023-03" db="EMBL/GenBank/DDBJ databases">
        <title>NovoSphingobium album sp. nov. isolated from polycyclic aromatic hydrocarbons- and heavy-metal polluted soil.</title>
        <authorList>
            <person name="Liu Z."/>
            <person name="Wang K."/>
        </authorList>
    </citation>
    <scope>NUCLEOTIDE SEQUENCE [LARGE SCALE GENOMIC DNA]</scope>
    <source>
        <strain evidence="4 5">H3SJ31-1</strain>
    </source>
</reference>
<evidence type="ECO:0000256" key="1">
    <source>
        <dbReference type="ARBA" id="ARBA00006484"/>
    </source>
</evidence>
<dbReference type="PRINTS" id="PR00080">
    <property type="entry name" value="SDRFAMILY"/>
</dbReference>
<dbReference type="PANTHER" id="PTHR44196:SF1">
    <property type="entry name" value="DEHYDROGENASE_REDUCTASE SDR FAMILY MEMBER 7B"/>
    <property type="match status" value="1"/>
</dbReference>
<name>A0ABT5WU98_9SPHN</name>
<dbReference type="Pfam" id="PF00106">
    <property type="entry name" value="adh_short"/>
    <property type="match status" value="1"/>
</dbReference>
<gene>
    <name evidence="4" type="ORF">PYV00_17395</name>
</gene>
<organism evidence="4 5">
    <name type="scientific">Novosphingobium album</name>
    <name type="common">ex Liu et al. 2023</name>
    <dbReference type="NCBI Taxonomy" id="3031130"/>
    <lineage>
        <taxon>Bacteria</taxon>
        <taxon>Pseudomonadati</taxon>
        <taxon>Pseudomonadota</taxon>
        <taxon>Alphaproteobacteria</taxon>
        <taxon>Sphingomonadales</taxon>
        <taxon>Sphingomonadaceae</taxon>
        <taxon>Novosphingobium</taxon>
    </lineage>
</organism>
<dbReference type="PANTHER" id="PTHR44196">
    <property type="entry name" value="DEHYDROGENASE/REDUCTASE SDR FAMILY MEMBER 7B"/>
    <property type="match status" value="1"/>
</dbReference>
<dbReference type="InterPro" id="IPR002347">
    <property type="entry name" value="SDR_fam"/>
</dbReference>
<evidence type="ECO:0000256" key="2">
    <source>
        <dbReference type="ARBA" id="ARBA00023002"/>
    </source>
</evidence>
<keyword evidence="5" id="KW-1185">Reference proteome</keyword>
<keyword evidence="2" id="KW-0560">Oxidoreductase</keyword>
<sequence length="244" mass="26317">MGRTIVITGAGVGLGRALARRFASEGETVILLGRTFSKVDALAKELGEPHFAVECDVASPDSVRAAFATIGERHPTIDVLINNAAIFEPFTIAEARDDQIQSILAINLAGPIYCCRSAIPMMRAGGCIINVGSESVVQPFAMLSLYQCSKAGLEKLTENLSRELDSAGIRVCLIRAGQMFEEGKQTGWDPEVAMRFAQGSAMNGLNLRERPISHVNSVTDAFRTVIDCSPDVRITHVSIEARRP</sequence>
<comment type="similarity">
    <text evidence="1 3">Belongs to the short-chain dehydrogenases/reductases (SDR) family.</text>
</comment>
<dbReference type="Proteomes" id="UP001216253">
    <property type="component" value="Unassembled WGS sequence"/>
</dbReference>
<comment type="caution">
    <text evidence="4">The sequence shown here is derived from an EMBL/GenBank/DDBJ whole genome shotgun (WGS) entry which is preliminary data.</text>
</comment>
<dbReference type="CDD" id="cd05233">
    <property type="entry name" value="SDR_c"/>
    <property type="match status" value="1"/>
</dbReference>
<dbReference type="SUPFAM" id="SSF51735">
    <property type="entry name" value="NAD(P)-binding Rossmann-fold domains"/>
    <property type="match status" value="1"/>
</dbReference>
<dbReference type="EMBL" id="JARESE010000062">
    <property type="protein sequence ID" value="MDE8653476.1"/>
    <property type="molecule type" value="Genomic_DNA"/>
</dbReference>